<sequence length="413" mass="46683">MITETIDWIHSYKANGRRPDKERMQALLTELGNPQKQVPCIHVVGTNGKGSTTAYLQALFSACGYRCGTFTSPYITCFNERMAIDGRPISNDELEELCQAIKPHLEKLEERYGRLTEFELVTALMFCYFAKEKPDLAIIEAGIGGLHDTTNCFRAQAVVCPSISFDHTETLGDSLAQIAEQKVGVLDEGVPVIFGAFQKEARAVFYAKARDTHSPTFELGKDFQLRRQEQTFDFSYHDFALENIQLAMAGRHQQDNAALAIMTTLVLTEKFPKLKPESYLGALKTVQVKGRTEWLLDNLVIDGAHNEGGIKSLRDWLTSQYSNQSVAILFAGLRRKPLESLLELLAGYDVSVTSFSFFEAEQLDNYPDSYPRVAHFEEWFQRAKADPSTLYVMTGSLYFISEVRERFLKQEKS</sequence>
<evidence type="ECO:0000256" key="10">
    <source>
        <dbReference type="PIRNR" id="PIRNR001563"/>
    </source>
</evidence>
<evidence type="ECO:0000313" key="12">
    <source>
        <dbReference type="EMBL" id="SUN62716.1"/>
    </source>
</evidence>
<gene>
    <name evidence="12" type="primary">fgs</name>
    <name evidence="12" type="ORF">NCTC12224_02036</name>
</gene>
<protein>
    <recommendedName>
        <fullName evidence="3">tetrahydrofolate synthase</fullName>
        <ecNumber evidence="3">6.3.2.17</ecNumber>
    </recommendedName>
</protein>
<evidence type="ECO:0000256" key="5">
    <source>
        <dbReference type="ARBA" id="ARBA00022723"/>
    </source>
</evidence>
<dbReference type="GO" id="GO:0005524">
    <property type="term" value="F:ATP binding"/>
    <property type="evidence" value="ECO:0007669"/>
    <property type="project" value="UniProtKB-KW"/>
</dbReference>
<dbReference type="PANTHER" id="PTHR11136:SF0">
    <property type="entry name" value="DIHYDROFOLATE SYNTHETASE-RELATED"/>
    <property type="match status" value="1"/>
</dbReference>
<dbReference type="InterPro" id="IPR001645">
    <property type="entry name" value="Folylpolyglutamate_synth"/>
</dbReference>
<dbReference type="PANTHER" id="PTHR11136">
    <property type="entry name" value="FOLYLPOLYGLUTAMATE SYNTHASE-RELATED"/>
    <property type="match status" value="1"/>
</dbReference>
<evidence type="ECO:0000256" key="3">
    <source>
        <dbReference type="ARBA" id="ARBA00013025"/>
    </source>
</evidence>
<evidence type="ECO:0000256" key="4">
    <source>
        <dbReference type="ARBA" id="ARBA00022598"/>
    </source>
</evidence>
<dbReference type="GO" id="GO:0009252">
    <property type="term" value="P:peptidoglycan biosynthetic process"/>
    <property type="evidence" value="ECO:0007669"/>
    <property type="project" value="UniProtKB-UniPathway"/>
</dbReference>
<dbReference type="InterPro" id="IPR013221">
    <property type="entry name" value="Mur_ligase_cen"/>
</dbReference>
<evidence type="ECO:0000256" key="2">
    <source>
        <dbReference type="ARBA" id="ARBA00008276"/>
    </source>
</evidence>
<dbReference type="Pfam" id="PF08245">
    <property type="entry name" value="Mur_ligase_M"/>
    <property type="match status" value="1"/>
</dbReference>
<dbReference type="FunFam" id="3.40.1190.10:FF:000011">
    <property type="entry name" value="Folylpolyglutamate synthase/dihydrofolate synthase"/>
    <property type="match status" value="1"/>
</dbReference>
<dbReference type="UniPathway" id="UPA00219"/>
<evidence type="ECO:0000256" key="8">
    <source>
        <dbReference type="ARBA" id="ARBA00022842"/>
    </source>
</evidence>
<keyword evidence="4 10" id="KW-0436">Ligase</keyword>
<keyword evidence="13" id="KW-1185">Reference proteome</keyword>
<accession>A0A380KF01</accession>
<dbReference type="GO" id="GO:0046872">
    <property type="term" value="F:metal ion binding"/>
    <property type="evidence" value="ECO:0007669"/>
    <property type="project" value="UniProtKB-KW"/>
</dbReference>
<dbReference type="InterPro" id="IPR036615">
    <property type="entry name" value="Mur_ligase_C_dom_sf"/>
</dbReference>
<keyword evidence="6 10" id="KW-0547">Nucleotide-binding</keyword>
<feature type="domain" description="Mur ligase central" evidence="11">
    <location>
        <begin position="43"/>
        <end position="262"/>
    </location>
</feature>
<dbReference type="SUPFAM" id="SSF53623">
    <property type="entry name" value="MurD-like peptide ligases, catalytic domain"/>
    <property type="match status" value="1"/>
</dbReference>
<evidence type="ECO:0000259" key="11">
    <source>
        <dbReference type="Pfam" id="PF08245"/>
    </source>
</evidence>
<dbReference type="EMBL" id="UHFN01000007">
    <property type="protein sequence ID" value="SUN62716.1"/>
    <property type="molecule type" value="Genomic_DNA"/>
</dbReference>
<dbReference type="Proteomes" id="UP000254924">
    <property type="component" value="Unassembled WGS sequence"/>
</dbReference>
<keyword evidence="5" id="KW-0479">Metal-binding</keyword>
<dbReference type="Gene3D" id="3.90.190.20">
    <property type="entry name" value="Mur ligase, C-terminal domain"/>
    <property type="match status" value="1"/>
</dbReference>
<dbReference type="AlphaFoldDB" id="A0A380KF01"/>
<reference evidence="12 13" key="1">
    <citation type="submission" date="2018-06" db="EMBL/GenBank/DDBJ databases">
        <authorList>
            <consortium name="Pathogen Informatics"/>
            <person name="Doyle S."/>
        </authorList>
    </citation>
    <scope>NUCLEOTIDE SEQUENCE [LARGE SCALE GENOMIC DNA]</scope>
    <source>
        <strain evidence="12 13">NCTC12224</strain>
    </source>
</reference>
<evidence type="ECO:0000256" key="1">
    <source>
        <dbReference type="ARBA" id="ARBA00001946"/>
    </source>
</evidence>
<evidence type="ECO:0000256" key="6">
    <source>
        <dbReference type="ARBA" id="ARBA00022741"/>
    </source>
</evidence>
<dbReference type="InterPro" id="IPR036565">
    <property type="entry name" value="Mur-like_cat_sf"/>
</dbReference>
<proteinExistence type="inferred from homology"/>
<comment type="cofactor">
    <cofactor evidence="1">
        <name>Mg(2+)</name>
        <dbReference type="ChEBI" id="CHEBI:18420"/>
    </cofactor>
</comment>
<name>A0A380KF01_9STRE</name>
<dbReference type="SUPFAM" id="SSF53244">
    <property type="entry name" value="MurD-like peptide ligases, peptide-binding domain"/>
    <property type="match status" value="1"/>
</dbReference>
<dbReference type="NCBIfam" id="TIGR01499">
    <property type="entry name" value="folC"/>
    <property type="match status" value="1"/>
</dbReference>
<dbReference type="EC" id="6.3.2.17" evidence="3"/>
<dbReference type="OrthoDB" id="9809356at2"/>
<dbReference type="GO" id="GO:0005737">
    <property type="term" value="C:cytoplasm"/>
    <property type="evidence" value="ECO:0007669"/>
    <property type="project" value="TreeGrafter"/>
</dbReference>
<comment type="catalytic activity">
    <reaction evidence="9">
        <text>(6S)-5,6,7,8-tetrahydrofolyl-(gamma-L-Glu)(n) + L-glutamate + ATP = (6S)-5,6,7,8-tetrahydrofolyl-(gamma-L-Glu)(n+1) + ADP + phosphate + H(+)</text>
        <dbReference type="Rhea" id="RHEA:10580"/>
        <dbReference type="Rhea" id="RHEA-COMP:14738"/>
        <dbReference type="Rhea" id="RHEA-COMP:14740"/>
        <dbReference type="ChEBI" id="CHEBI:15378"/>
        <dbReference type="ChEBI" id="CHEBI:29985"/>
        <dbReference type="ChEBI" id="CHEBI:30616"/>
        <dbReference type="ChEBI" id="CHEBI:43474"/>
        <dbReference type="ChEBI" id="CHEBI:141005"/>
        <dbReference type="ChEBI" id="CHEBI:456216"/>
        <dbReference type="EC" id="6.3.2.17"/>
    </reaction>
</comment>
<dbReference type="GO" id="GO:0004326">
    <property type="term" value="F:tetrahydrofolylpolyglutamate synthase activity"/>
    <property type="evidence" value="ECO:0007669"/>
    <property type="project" value="UniProtKB-EC"/>
</dbReference>
<evidence type="ECO:0000256" key="7">
    <source>
        <dbReference type="ARBA" id="ARBA00022840"/>
    </source>
</evidence>
<organism evidence="12 13">
    <name type="scientific">Streptococcus hyointestinalis</name>
    <dbReference type="NCBI Taxonomy" id="1337"/>
    <lineage>
        <taxon>Bacteria</taxon>
        <taxon>Bacillati</taxon>
        <taxon>Bacillota</taxon>
        <taxon>Bacilli</taxon>
        <taxon>Lactobacillales</taxon>
        <taxon>Streptococcaceae</taxon>
        <taxon>Streptococcus</taxon>
    </lineage>
</organism>
<evidence type="ECO:0000313" key="13">
    <source>
        <dbReference type="Proteomes" id="UP000254924"/>
    </source>
</evidence>
<keyword evidence="7 10" id="KW-0067">ATP-binding</keyword>
<dbReference type="Gene3D" id="3.40.1190.10">
    <property type="entry name" value="Mur-like, catalytic domain"/>
    <property type="match status" value="1"/>
</dbReference>
<dbReference type="PIRSF" id="PIRSF001563">
    <property type="entry name" value="Folylpolyglu_synth"/>
    <property type="match status" value="1"/>
</dbReference>
<dbReference type="GO" id="GO:0008841">
    <property type="term" value="F:dihydrofolate synthase activity"/>
    <property type="evidence" value="ECO:0007669"/>
    <property type="project" value="TreeGrafter"/>
</dbReference>
<evidence type="ECO:0000256" key="9">
    <source>
        <dbReference type="ARBA" id="ARBA00047493"/>
    </source>
</evidence>
<comment type="similarity">
    <text evidence="2 10">Belongs to the folylpolyglutamate synthase family.</text>
</comment>
<keyword evidence="8" id="KW-0460">Magnesium</keyword>